<evidence type="ECO:0008006" key="5">
    <source>
        <dbReference type="Google" id="ProtNLM"/>
    </source>
</evidence>
<keyword evidence="1" id="KW-0175">Coiled coil</keyword>
<sequence>MQSQFKYKLAFIAQKKMNFRFIFLSFLVLQAAVAYAENPLPKATWYRYYDSKGVANISTNVTPNHIRHGYEALDQNMQVIRRNRAYNTEADIKQAPQRAAHAKQQATDLKLKKAYGNSQVALAKRNDALGNIKKQIAFQQDQLKQLQTDRIYFKRQQIEHLRKAENIPVSLKTTIENNQKNIEAKRTMIQSLQINYRKTQAEYDNIIARLKALE</sequence>
<evidence type="ECO:0000256" key="2">
    <source>
        <dbReference type="SAM" id="SignalP"/>
    </source>
</evidence>
<dbReference type="OrthoDB" id="6711589at2"/>
<gene>
    <name evidence="3" type="ORF">SAMN05421732_101762</name>
</gene>
<keyword evidence="4" id="KW-1185">Reference proteome</keyword>
<feature type="chain" id="PRO_5017391037" description="DUF4124 domain-containing protein" evidence="2">
    <location>
        <begin position="37"/>
        <end position="214"/>
    </location>
</feature>
<dbReference type="EMBL" id="FMYO01000001">
    <property type="protein sequence ID" value="SDB89832.1"/>
    <property type="molecule type" value="Genomic_DNA"/>
</dbReference>
<dbReference type="RefSeq" id="WP_092818789.1">
    <property type="nucleotide sequence ID" value="NZ_BAABKJ010000005.1"/>
</dbReference>
<evidence type="ECO:0000313" key="3">
    <source>
        <dbReference type="EMBL" id="SDB89832.1"/>
    </source>
</evidence>
<reference evidence="4" key="1">
    <citation type="submission" date="2016-09" db="EMBL/GenBank/DDBJ databases">
        <authorList>
            <person name="Varghese N."/>
            <person name="Submissions S."/>
        </authorList>
    </citation>
    <scope>NUCLEOTIDE SEQUENCE [LARGE SCALE GENOMIC DNA]</scope>
    <source>
        <strain evidence="4">ANC 4667</strain>
    </source>
</reference>
<dbReference type="STRING" id="1226327.SAMN05421732_101762"/>
<name>A0A1G6H6H7_9GAMM</name>
<proteinExistence type="predicted"/>
<organism evidence="3 4">
    <name type="scientific">Acinetobacter kookii</name>
    <dbReference type="NCBI Taxonomy" id="1226327"/>
    <lineage>
        <taxon>Bacteria</taxon>
        <taxon>Pseudomonadati</taxon>
        <taxon>Pseudomonadota</taxon>
        <taxon>Gammaproteobacteria</taxon>
        <taxon>Moraxellales</taxon>
        <taxon>Moraxellaceae</taxon>
        <taxon>Acinetobacter</taxon>
    </lineage>
</organism>
<protein>
    <recommendedName>
        <fullName evidence="5">DUF4124 domain-containing protein</fullName>
    </recommendedName>
</protein>
<dbReference type="AlphaFoldDB" id="A0A1G6H6H7"/>
<feature type="coiled-coil region" evidence="1">
    <location>
        <begin position="175"/>
        <end position="209"/>
    </location>
</feature>
<feature type="signal peptide" evidence="2">
    <location>
        <begin position="1"/>
        <end position="36"/>
    </location>
</feature>
<evidence type="ECO:0000256" key="1">
    <source>
        <dbReference type="SAM" id="Coils"/>
    </source>
</evidence>
<dbReference type="Proteomes" id="UP000243468">
    <property type="component" value="Unassembled WGS sequence"/>
</dbReference>
<keyword evidence="2" id="KW-0732">Signal</keyword>
<accession>A0A1G6H6H7</accession>
<evidence type="ECO:0000313" key="4">
    <source>
        <dbReference type="Proteomes" id="UP000243468"/>
    </source>
</evidence>